<dbReference type="Proteomes" id="UP000268093">
    <property type="component" value="Unassembled WGS sequence"/>
</dbReference>
<organism evidence="2 3">
    <name type="scientific">Jimgerdemannia flammicorona</name>
    <dbReference type="NCBI Taxonomy" id="994334"/>
    <lineage>
        <taxon>Eukaryota</taxon>
        <taxon>Fungi</taxon>
        <taxon>Fungi incertae sedis</taxon>
        <taxon>Mucoromycota</taxon>
        <taxon>Mucoromycotina</taxon>
        <taxon>Endogonomycetes</taxon>
        <taxon>Endogonales</taxon>
        <taxon>Endogonaceae</taxon>
        <taxon>Jimgerdemannia</taxon>
    </lineage>
</organism>
<evidence type="ECO:0000313" key="3">
    <source>
        <dbReference type="Proteomes" id="UP000268093"/>
    </source>
</evidence>
<reference evidence="2 3" key="1">
    <citation type="journal article" date="2018" name="New Phytol.">
        <title>Phylogenomics of Endogonaceae and evolution of mycorrhizas within Mucoromycota.</title>
        <authorList>
            <person name="Chang Y."/>
            <person name="Desiro A."/>
            <person name="Na H."/>
            <person name="Sandor L."/>
            <person name="Lipzen A."/>
            <person name="Clum A."/>
            <person name="Barry K."/>
            <person name="Grigoriev I.V."/>
            <person name="Martin F.M."/>
            <person name="Stajich J.E."/>
            <person name="Smith M.E."/>
            <person name="Bonito G."/>
            <person name="Spatafora J.W."/>
        </authorList>
    </citation>
    <scope>NUCLEOTIDE SEQUENCE [LARGE SCALE GENOMIC DNA]</scope>
    <source>
        <strain evidence="2 3">GMNB39</strain>
    </source>
</reference>
<protein>
    <submittedName>
        <fullName evidence="2">Uncharacterized protein</fullName>
    </submittedName>
</protein>
<name>A0A433CWE0_9FUNG</name>
<sequence length="89" mass="9157">MSNMGKMGKMGKTGNTDNTDNMGNTGNIGNMGNMGRQDRQDGCQVLEVVGAHNPYPLGGAGQVGGSSYLGSEVATHTLKVQGWVSVKVG</sequence>
<evidence type="ECO:0000256" key="1">
    <source>
        <dbReference type="SAM" id="MobiDB-lite"/>
    </source>
</evidence>
<keyword evidence="3" id="KW-1185">Reference proteome</keyword>
<feature type="compositionally biased region" description="Low complexity" evidence="1">
    <location>
        <begin position="1"/>
        <end position="35"/>
    </location>
</feature>
<evidence type="ECO:0000313" key="2">
    <source>
        <dbReference type="EMBL" id="RUP42893.1"/>
    </source>
</evidence>
<proteinExistence type="predicted"/>
<gene>
    <name evidence="2" type="ORF">BC936DRAFT_137933</name>
</gene>
<comment type="caution">
    <text evidence="2">The sequence shown here is derived from an EMBL/GenBank/DDBJ whole genome shotgun (WGS) entry which is preliminary data.</text>
</comment>
<accession>A0A433CWE0</accession>
<dbReference type="AlphaFoldDB" id="A0A433CWE0"/>
<feature type="region of interest" description="Disordered" evidence="1">
    <location>
        <begin position="1"/>
        <end position="38"/>
    </location>
</feature>
<dbReference type="EMBL" id="RBNI01012177">
    <property type="protein sequence ID" value="RUP42893.1"/>
    <property type="molecule type" value="Genomic_DNA"/>
</dbReference>